<keyword evidence="2" id="KW-1185">Reference proteome</keyword>
<organism evidence="1 2">
    <name type="scientific">Aspergillus phoenicis ATCC 13157</name>
    <dbReference type="NCBI Taxonomy" id="1353007"/>
    <lineage>
        <taxon>Eukaryota</taxon>
        <taxon>Fungi</taxon>
        <taxon>Dikarya</taxon>
        <taxon>Ascomycota</taxon>
        <taxon>Pezizomycotina</taxon>
        <taxon>Eurotiomycetes</taxon>
        <taxon>Eurotiomycetidae</taxon>
        <taxon>Eurotiales</taxon>
        <taxon>Aspergillaceae</taxon>
        <taxon>Aspergillus</taxon>
    </lineage>
</organism>
<sequence length="70" mass="7810">MPAPWPGRPPGLHSASSLFHVSCFSKVDSRHLEHASPGHQPSFPPDELHPNKLVPDDRMLCLAVGLHKWR</sequence>
<evidence type="ECO:0000313" key="2">
    <source>
        <dbReference type="Proteomes" id="UP000254937"/>
    </source>
</evidence>
<dbReference type="EMBL" id="KZ851864">
    <property type="protein sequence ID" value="RDK38621.1"/>
    <property type="molecule type" value="Genomic_DNA"/>
</dbReference>
<reference evidence="1 2" key="1">
    <citation type="submission" date="2018-07" db="EMBL/GenBank/DDBJ databases">
        <title>Section-level genome sequencing of Aspergillus section Nigri to investigate inter- and intra-species variation.</title>
        <authorList>
            <consortium name="DOE Joint Genome Institute"/>
            <person name="Vesth T.C."/>
            <person name="Nybo J.L."/>
            <person name="Theobald S."/>
            <person name="Frisvad J.C."/>
            <person name="Larsen T.O."/>
            <person name="Nielsen K.F."/>
            <person name="Hoof J.B."/>
            <person name="Brandl J."/>
            <person name="Salamov A."/>
            <person name="Riley R."/>
            <person name="Gladden J.M."/>
            <person name="Phatale P."/>
            <person name="Nielsen M.T."/>
            <person name="Lyhne E.K."/>
            <person name="Kogle M.E."/>
            <person name="Strasser K."/>
            <person name="McDonnell E."/>
            <person name="Barry K."/>
            <person name="Clum A."/>
            <person name="Chen C."/>
            <person name="Nolan M."/>
            <person name="Sandor L."/>
            <person name="Kuo A."/>
            <person name="Lipzen A."/>
            <person name="Hainaut M."/>
            <person name="Drula E."/>
            <person name="Tsang A."/>
            <person name="Magnuson J.K."/>
            <person name="Henrissat B."/>
            <person name="Wiebenga A."/>
            <person name="Simmons B.A."/>
            <person name="Makela M.R."/>
            <person name="De vries R.P."/>
            <person name="Grigoriev I.V."/>
            <person name="Mortensen U.H."/>
            <person name="Baker S.E."/>
            <person name="Andersen M.R."/>
        </authorList>
    </citation>
    <scope>NUCLEOTIDE SEQUENCE [LARGE SCALE GENOMIC DNA]</scope>
    <source>
        <strain evidence="1 2">ATCC 13157</strain>
    </source>
</reference>
<protein>
    <submittedName>
        <fullName evidence="1">Uncharacterized protein</fullName>
    </submittedName>
</protein>
<accession>A0A370P8Z5</accession>
<proteinExistence type="predicted"/>
<name>A0A370P8Z5_ASPPH</name>
<evidence type="ECO:0000313" key="1">
    <source>
        <dbReference type="EMBL" id="RDK38621.1"/>
    </source>
</evidence>
<dbReference type="Proteomes" id="UP000254937">
    <property type="component" value="Unassembled WGS sequence"/>
</dbReference>
<gene>
    <name evidence="1" type="ORF">M752DRAFT_278883</name>
</gene>
<dbReference type="AlphaFoldDB" id="A0A370P8Z5"/>